<dbReference type="AlphaFoldDB" id="A0A9P6Z4M5"/>
<feature type="region of interest" description="Disordered" evidence="1">
    <location>
        <begin position="270"/>
        <end position="293"/>
    </location>
</feature>
<evidence type="ECO:0000313" key="4">
    <source>
        <dbReference type="Proteomes" id="UP000740926"/>
    </source>
</evidence>
<feature type="compositionally biased region" description="Basic residues" evidence="1">
    <location>
        <begin position="1"/>
        <end position="12"/>
    </location>
</feature>
<dbReference type="CDD" id="cd02440">
    <property type="entry name" value="AdoMet_MTases"/>
    <property type="match status" value="1"/>
</dbReference>
<evidence type="ECO:0000313" key="3">
    <source>
        <dbReference type="EMBL" id="KAG1570670.1"/>
    </source>
</evidence>
<evidence type="ECO:0000256" key="1">
    <source>
        <dbReference type="SAM" id="MobiDB-lite"/>
    </source>
</evidence>
<sequence length="293" mass="33444">MGIKQSRYHRQKQSPPRRESANTQTASGLSQSVNSITIDGRQYHNDQTSTYILPKDEIEQDRLNSQHFAVKALFNNKNILDSIEKSLPKGAAILDIGCGTGCWVMEMAVNYPEHNFTGVDLSDMFPTTIRPENAKFELMNVLGGLPFSDNTFDFVNMRFMATAFFYEMLKENDKEPLISTKLGSLLEEGNFKLIEKQEKGLQYKAPMNALTRELISCWKLTVLALKPLLAKRLVQNPDAYEALIDKYIEGLVEEHSKIKIVAYAARKITQKEHEKNDEENKGKEKEETKEDEE</sequence>
<proteinExistence type="predicted"/>
<dbReference type="SUPFAM" id="SSF53335">
    <property type="entry name" value="S-adenosyl-L-methionine-dependent methyltransferases"/>
    <property type="match status" value="1"/>
</dbReference>
<dbReference type="InterPro" id="IPR041698">
    <property type="entry name" value="Methyltransf_25"/>
</dbReference>
<dbReference type="Pfam" id="PF13649">
    <property type="entry name" value="Methyltransf_25"/>
    <property type="match status" value="1"/>
</dbReference>
<evidence type="ECO:0000259" key="2">
    <source>
        <dbReference type="Pfam" id="PF13649"/>
    </source>
</evidence>
<reference evidence="3 4" key="1">
    <citation type="journal article" date="2020" name="Microb. Genom.">
        <title>Genetic diversity of clinical and environmental Mucorales isolates obtained from an investigation of mucormycosis cases among solid organ transplant recipients.</title>
        <authorList>
            <person name="Nguyen M.H."/>
            <person name="Kaul D."/>
            <person name="Muto C."/>
            <person name="Cheng S.J."/>
            <person name="Richter R.A."/>
            <person name="Bruno V.M."/>
            <person name="Liu G."/>
            <person name="Beyhan S."/>
            <person name="Sundermann A.J."/>
            <person name="Mounaud S."/>
            <person name="Pasculle A.W."/>
            <person name="Nierman W.C."/>
            <person name="Driscoll E."/>
            <person name="Cumbie R."/>
            <person name="Clancy C.J."/>
            <person name="Dupont C.L."/>
        </authorList>
    </citation>
    <scope>NUCLEOTIDE SEQUENCE [LARGE SCALE GENOMIC DNA]</scope>
    <source>
        <strain evidence="3 4">GL24</strain>
    </source>
</reference>
<dbReference type="EMBL" id="JAANIU010000691">
    <property type="protein sequence ID" value="KAG1570670.1"/>
    <property type="molecule type" value="Genomic_DNA"/>
</dbReference>
<keyword evidence="4" id="KW-1185">Reference proteome</keyword>
<comment type="caution">
    <text evidence="3">The sequence shown here is derived from an EMBL/GenBank/DDBJ whole genome shotgun (WGS) entry which is preliminary data.</text>
</comment>
<dbReference type="Proteomes" id="UP000740926">
    <property type="component" value="Unassembled WGS sequence"/>
</dbReference>
<dbReference type="Gene3D" id="3.40.50.150">
    <property type="entry name" value="Vaccinia Virus protein VP39"/>
    <property type="match status" value="1"/>
</dbReference>
<feature type="region of interest" description="Disordered" evidence="1">
    <location>
        <begin position="1"/>
        <end position="31"/>
    </location>
</feature>
<name>A0A9P6Z4M5_9FUNG</name>
<feature type="domain" description="Methyltransferase" evidence="2">
    <location>
        <begin position="93"/>
        <end position="160"/>
    </location>
</feature>
<gene>
    <name evidence="3" type="ORF">G6F50_005293</name>
</gene>
<feature type="compositionally biased region" description="Polar residues" evidence="1">
    <location>
        <begin position="21"/>
        <end position="31"/>
    </location>
</feature>
<dbReference type="InterPro" id="IPR029063">
    <property type="entry name" value="SAM-dependent_MTases_sf"/>
</dbReference>
<accession>A0A9P6Z4M5</accession>
<protein>
    <recommendedName>
        <fullName evidence="2">Methyltransferase domain-containing protein</fullName>
    </recommendedName>
</protein>
<organism evidence="3 4">
    <name type="scientific">Rhizopus delemar</name>
    <dbReference type="NCBI Taxonomy" id="936053"/>
    <lineage>
        <taxon>Eukaryota</taxon>
        <taxon>Fungi</taxon>
        <taxon>Fungi incertae sedis</taxon>
        <taxon>Mucoromycota</taxon>
        <taxon>Mucoromycotina</taxon>
        <taxon>Mucoromycetes</taxon>
        <taxon>Mucorales</taxon>
        <taxon>Mucorineae</taxon>
        <taxon>Rhizopodaceae</taxon>
        <taxon>Rhizopus</taxon>
    </lineage>
</organism>